<organism evidence="5 6">
    <name type="scientific">Pararhodobacter zhoushanensis</name>
    <dbReference type="NCBI Taxonomy" id="2479545"/>
    <lineage>
        <taxon>Bacteria</taxon>
        <taxon>Pseudomonadati</taxon>
        <taxon>Pseudomonadota</taxon>
        <taxon>Alphaproteobacteria</taxon>
        <taxon>Rhodobacterales</taxon>
        <taxon>Paracoccaceae</taxon>
        <taxon>Pararhodobacter</taxon>
    </lineage>
</organism>
<keyword evidence="3" id="KW-0574">Periplasm</keyword>
<feature type="signal peptide" evidence="4">
    <location>
        <begin position="1"/>
        <end position="28"/>
    </location>
</feature>
<dbReference type="PANTHER" id="PTHR33376">
    <property type="match status" value="1"/>
</dbReference>
<dbReference type="RefSeq" id="WP_264504200.1">
    <property type="nucleotide sequence ID" value="NZ_JAPDFL010000001.1"/>
</dbReference>
<feature type="chain" id="PRO_5045526575" evidence="4">
    <location>
        <begin position="29"/>
        <end position="340"/>
    </location>
</feature>
<dbReference type="Pfam" id="PF03480">
    <property type="entry name" value="DctP"/>
    <property type="match status" value="1"/>
</dbReference>
<sequence length="340" mass="35851">MKHTFGKALLSLGAAAVIAAGSPTVATAQQELRFTTSVPANSFIYANILEVWAQRVTDDSEGTITVRMFPAGTLGRDASGHLDMLRNGIVDLAYFIPGYTPGAMTEATIVELPNVVPSATVGSLAATQMVDNGSWTGQGMEGVKILGMFSTAPTLLTTSEPVTSLEDVANMNLRGAGPTLLASIEALGATPVGGLTAPQIAEALSRGLLDGTINEWVALTIFGISQTAHNHLNVNMGASAIMVGMNRQTYDSLPAAAQAAIDRNSGEAFARLWGEEFDARIDAFRSAAEQDADRTFTTLSDEEQARWAERLQTVTDHWIESTPNGQALYDAYVAAIAAAE</sequence>
<comment type="caution">
    <text evidence="5">The sequence shown here is derived from an EMBL/GenBank/DDBJ whole genome shotgun (WGS) entry which is preliminary data.</text>
</comment>
<dbReference type="InterPro" id="IPR018389">
    <property type="entry name" value="DctP_fam"/>
</dbReference>
<dbReference type="InterPro" id="IPR038404">
    <property type="entry name" value="TRAP_DctP_sf"/>
</dbReference>
<reference evidence="5 6" key="1">
    <citation type="submission" date="2022-10" db="EMBL/GenBank/DDBJ databases">
        <title>Pararhodobacter sp. nov., isolated from marine algae.</title>
        <authorList>
            <person name="Choi B.J."/>
            <person name="Kim J.M."/>
            <person name="Lee J.K."/>
            <person name="Choi D.G."/>
            <person name="Jeon C.O."/>
        </authorList>
    </citation>
    <scope>NUCLEOTIDE SEQUENCE [LARGE SCALE GENOMIC DNA]</scope>
    <source>
        <strain evidence="5 6">ZQ420</strain>
    </source>
</reference>
<keyword evidence="2 4" id="KW-0732">Signal</keyword>
<evidence type="ECO:0000313" key="5">
    <source>
        <dbReference type="EMBL" id="MCW1931046.1"/>
    </source>
</evidence>
<evidence type="ECO:0000256" key="1">
    <source>
        <dbReference type="ARBA" id="ARBA00004418"/>
    </source>
</evidence>
<evidence type="ECO:0000256" key="4">
    <source>
        <dbReference type="SAM" id="SignalP"/>
    </source>
</evidence>
<protein>
    <submittedName>
        <fullName evidence="5">TRAP transporter substrate-binding protein</fullName>
    </submittedName>
</protein>
<keyword evidence="6" id="KW-1185">Reference proteome</keyword>
<dbReference type="Proteomes" id="UP001208938">
    <property type="component" value="Unassembled WGS sequence"/>
</dbReference>
<accession>A0ABT3GU33</accession>
<dbReference type="Gene3D" id="3.40.190.170">
    <property type="entry name" value="Bacterial extracellular solute-binding protein, family 7"/>
    <property type="match status" value="1"/>
</dbReference>
<name>A0ABT3GU33_9RHOB</name>
<dbReference type="CDD" id="cd13665">
    <property type="entry name" value="PBP2_TRAP_Dctp3_4"/>
    <property type="match status" value="1"/>
</dbReference>
<proteinExistence type="predicted"/>
<evidence type="ECO:0000313" key="6">
    <source>
        <dbReference type="Proteomes" id="UP001208938"/>
    </source>
</evidence>
<evidence type="ECO:0000256" key="2">
    <source>
        <dbReference type="ARBA" id="ARBA00022729"/>
    </source>
</evidence>
<dbReference type="PANTHER" id="PTHR33376:SF15">
    <property type="entry name" value="BLL6794 PROTEIN"/>
    <property type="match status" value="1"/>
</dbReference>
<dbReference type="EMBL" id="JAPDFL010000001">
    <property type="protein sequence ID" value="MCW1931046.1"/>
    <property type="molecule type" value="Genomic_DNA"/>
</dbReference>
<gene>
    <name evidence="5" type="ORF">OKW52_01850</name>
</gene>
<evidence type="ECO:0000256" key="3">
    <source>
        <dbReference type="ARBA" id="ARBA00022764"/>
    </source>
</evidence>
<dbReference type="NCBIfam" id="NF037995">
    <property type="entry name" value="TRAP_S1"/>
    <property type="match status" value="1"/>
</dbReference>
<comment type="subcellular location">
    <subcellularLocation>
        <location evidence="1">Periplasm</location>
    </subcellularLocation>
</comment>